<dbReference type="SUPFAM" id="SSF159042">
    <property type="entry name" value="Plus3-like"/>
    <property type="match status" value="1"/>
</dbReference>
<dbReference type="PROSITE" id="PS51360">
    <property type="entry name" value="PLUS3"/>
    <property type="match status" value="1"/>
</dbReference>
<dbReference type="InterPro" id="IPR004343">
    <property type="entry name" value="Plus-3_dom"/>
</dbReference>
<evidence type="ECO:0000256" key="1">
    <source>
        <dbReference type="ARBA" id="ARBA00022723"/>
    </source>
</evidence>
<dbReference type="InterPro" id="IPR045894">
    <property type="entry name" value="At5g08430-like"/>
</dbReference>
<keyword evidence="2" id="KW-0863">Zinc-finger</keyword>
<dbReference type="GeneID" id="113698599"/>
<dbReference type="Proteomes" id="UP001652660">
    <property type="component" value="Chromosome 7c"/>
</dbReference>
<evidence type="ECO:0000256" key="4">
    <source>
        <dbReference type="SAM" id="MobiDB-lite"/>
    </source>
</evidence>
<dbReference type="Gene3D" id="3.90.70.200">
    <property type="entry name" value="Plus-3 domain"/>
    <property type="match status" value="1"/>
</dbReference>
<organism evidence="6 7">
    <name type="scientific">Coffea arabica</name>
    <name type="common">Arabian coffee</name>
    <dbReference type="NCBI Taxonomy" id="13443"/>
    <lineage>
        <taxon>Eukaryota</taxon>
        <taxon>Viridiplantae</taxon>
        <taxon>Streptophyta</taxon>
        <taxon>Embryophyta</taxon>
        <taxon>Tracheophyta</taxon>
        <taxon>Spermatophyta</taxon>
        <taxon>Magnoliopsida</taxon>
        <taxon>eudicotyledons</taxon>
        <taxon>Gunneridae</taxon>
        <taxon>Pentapetalae</taxon>
        <taxon>asterids</taxon>
        <taxon>lamiids</taxon>
        <taxon>Gentianales</taxon>
        <taxon>Rubiaceae</taxon>
        <taxon>Ixoroideae</taxon>
        <taxon>Gardenieae complex</taxon>
        <taxon>Bertiereae - Coffeeae clade</taxon>
        <taxon>Coffeeae</taxon>
        <taxon>Coffea</taxon>
    </lineage>
</organism>
<dbReference type="Gene3D" id="3.30.40.10">
    <property type="entry name" value="Zinc/RING finger domain, C3HC4 (zinc finger)"/>
    <property type="match status" value="1"/>
</dbReference>
<feature type="compositionally biased region" description="Polar residues" evidence="4">
    <location>
        <begin position="548"/>
        <end position="567"/>
    </location>
</feature>
<keyword evidence="6" id="KW-1185">Reference proteome</keyword>
<sequence>MAEGAKSVIILESDEENENESENRNENGCSQSEEWCFVCHDGGMIRDCDFPKCGKAYHYKCVGQKKPFLTSSMSWNCARHFCSNCGGKPRIMCYCCPKAICHQCIDSAEFFPIKQENGFCKDCMNFVLLSEGIVDSDSSLHKRMSLGDLSTRERYLKEYYEIIKKQYSLTLGDIQSARRQLKNREKRKSCESLDDANKNKRSRVLPRTKLCFNTTSPSEEVVSSKTPTLFAAVVLDNIRLAYLRRRLVGKLLEQPESFENKVKGTFVLVELPSPDGRQRKTRQLVQVTGTRKTSGDHDEVDIKLLASNIPNEISIHMLSNADLSEKDCEDLRQQVQNGLLRMPTVEELEQKARVLHEEIVDDIIATELRVLQVKIDRANEKGWRRELFELRNRRTQLEARSKRLWLLNNVPVVSSEVVDINVMPCGTADDRQGSAGSPISIPIEGSQCTSNCDKFSESLISSVPINNVEAGGKTISVSAVTLDPSPRLKDLMDDKMQNEGPAMVILDQECKGSETASVVSLFKRSPGASTPTEEHVRKLVKDPVVNDATPSCPQTTKTETNPVVNNAMPSCPQTADTETNKDPEQLFPEIEQNKPTQGQKVSAKSTAMNTVEPCLEQTRSICFVPAFPLDGKVMTPVVDHHPTMTQQSNNESFLRRELDSLRCDLVRTSTRGALLEDELKALKNKMEHDAFVTPSKISSMEQKLDLMFEHHAKQSGGAQVEPAQEKIISSNKSKMSADDVTRLLEPIKRAGWTEALEEVKAKHLPHLNLIEFPMYDPGSRLKAGLIAKRICESGIQIDHLASLEATEKDQARETQCNIYLT</sequence>
<dbReference type="RefSeq" id="XP_071912870.1">
    <property type="nucleotide sequence ID" value="XM_072056769.1"/>
</dbReference>
<keyword evidence="1" id="KW-0479">Metal-binding</keyword>
<dbReference type="InterPro" id="IPR013083">
    <property type="entry name" value="Znf_RING/FYVE/PHD"/>
</dbReference>
<evidence type="ECO:0000313" key="6">
    <source>
        <dbReference type="Proteomes" id="UP001652660"/>
    </source>
</evidence>
<dbReference type="InterPro" id="IPR036128">
    <property type="entry name" value="Plus3-like_sf"/>
</dbReference>
<dbReference type="InterPro" id="IPR058668">
    <property type="entry name" value="NERD_dom"/>
</dbReference>
<dbReference type="SMART" id="SM00719">
    <property type="entry name" value="Plus3"/>
    <property type="match status" value="1"/>
</dbReference>
<evidence type="ECO:0000256" key="3">
    <source>
        <dbReference type="ARBA" id="ARBA00022833"/>
    </source>
</evidence>
<dbReference type="Pfam" id="PF25980">
    <property type="entry name" value="NERD_plant"/>
    <property type="match status" value="1"/>
</dbReference>
<proteinExistence type="predicted"/>
<dbReference type="Pfam" id="PF03126">
    <property type="entry name" value="Plus-3"/>
    <property type="match status" value="1"/>
</dbReference>
<reference evidence="7" key="1">
    <citation type="submission" date="2025-08" db="UniProtKB">
        <authorList>
            <consortium name="RefSeq"/>
        </authorList>
    </citation>
    <scope>IDENTIFICATION</scope>
    <source>
        <tissue evidence="7">Leaves</tissue>
    </source>
</reference>
<dbReference type="SMART" id="SM00249">
    <property type="entry name" value="PHD"/>
    <property type="match status" value="1"/>
</dbReference>
<evidence type="ECO:0000313" key="7">
    <source>
        <dbReference type="RefSeq" id="XP_071912870.1"/>
    </source>
</evidence>
<accession>A0ABM4V014</accession>
<dbReference type="CDD" id="cd15568">
    <property type="entry name" value="PHD5_NSD"/>
    <property type="match status" value="1"/>
</dbReference>
<feature type="region of interest" description="Disordered" evidence="4">
    <location>
        <begin position="547"/>
        <end position="567"/>
    </location>
</feature>
<dbReference type="InterPro" id="IPR011011">
    <property type="entry name" value="Znf_FYVE_PHD"/>
</dbReference>
<keyword evidence="3" id="KW-0862">Zinc</keyword>
<evidence type="ECO:0000256" key="2">
    <source>
        <dbReference type="ARBA" id="ARBA00022771"/>
    </source>
</evidence>
<dbReference type="PANTHER" id="PTHR46851">
    <property type="entry name" value="OS01G0884500 PROTEIN"/>
    <property type="match status" value="1"/>
</dbReference>
<dbReference type="PANTHER" id="PTHR46851:SF22">
    <property type="entry name" value="ZINC ION BINDING _ DNA BINDING PROTEIN"/>
    <property type="match status" value="1"/>
</dbReference>
<feature type="domain" description="Plus3" evidence="5">
    <location>
        <begin position="232"/>
        <end position="360"/>
    </location>
</feature>
<dbReference type="InterPro" id="IPR001965">
    <property type="entry name" value="Znf_PHD"/>
</dbReference>
<gene>
    <name evidence="7" type="primary">LOC113698599</name>
</gene>
<evidence type="ECO:0000259" key="5">
    <source>
        <dbReference type="PROSITE" id="PS51360"/>
    </source>
</evidence>
<name>A0ABM4V014_COFAR</name>
<dbReference type="SUPFAM" id="SSF57903">
    <property type="entry name" value="FYVE/PHD zinc finger"/>
    <property type="match status" value="1"/>
</dbReference>
<protein>
    <submittedName>
        <fullName evidence="7">Uncharacterized protein isoform X1</fullName>
    </submittedName>
</protein>